<reference evidence="10" key="1">
    <citation type="submission" date="2016-10" db="EMBL/GenBank/DDBJ databases">
        <authorList>
            <person name="Varghese N."/>
            <person name="Submissions S."/>
        </authorList>
    </citation>
    <scope>NUCLEOTIDE SEQUENCE [LARGE SCALE GENOMIC DNA]</scope>
    <source>
        <strain evidence="10">KHC7</strain>
    </source>
</reference>
<dbReference type="Proteomes" id="UP000199355">
    <property type="component" value="Unassembled WGS sequence"/>
</dbReference>
<dbReference type="EMBL" id="FNBX01000016">
    <property type="protein sequence ID" value="SDF86754.1"/>
    <property type="molecule type" value="Genomic_DNA"/>
</dbReference>
<protein>
    <submittedName>
        <fullName evidence="9">Long-chain fatty acid transport protein</fullName>
    </submittedName>
</protein>
<evidence type="ECO:0000256" key="7">
    <source>
        <dbReference type="ARBA" id="ARBA00023237"/>
    </source>
</evidence>
<dbReference type="PANTHER" id="PTHR35093:SF8">
    <property type="entry name" value="OUTER MEMBRANE PROTEIN NMB0088-RELATED"/>
    <property type="match status" value="1"/>
</dbReference>
<evidence type="ECO:0000256" key="6">
    <source>
        <dbReference type="ARBA" id="ARBA00023136"/>
    </source>
</evidence>
<evidence type="ECO:0000313" key="10">
    <source>
        <dbReference type="Proteomes" id="UP000199355"/>
    </source>
</evidence>
<dbReference type="Gene3D" id="2.40.160.60">
    <property type="entry name" value="Outer membrane protein transport protein (OMPP1/FadL/TodX)"/>
    <property type="match status" value="1"/>
</dbReference>
<dbReference type="GO" id="GO:0015483">
    <property type="term" value="F:long-chain fatty acid transporting porin activity"/>
    <property type="evidence" value="ECO:0007669"/>
    <property type="project" value="TreeGrafter"/>
</dbReference>
<evidence type="ECO:0000313" key="9">
    <source>
        <dbReference type="EMBL" id="SDF86754.1"/>
    </source>
</evidence>
<accession>A0A1G7PKT1</accession>
<keyword evidence="4" id="KW-0812">Transmembrane</keyword>
<dbReference type="AlphaFoldDB" id="A0A1G7PKT1"/>
<keyword evidence="10" id="KW-1185">Reference proteome</keyword>
<keyword evidence="7" id="KW-0998">Cell outer membrane</keyword>
<proteinExistence type="inferred from homology"/>
<dbReference type="RefSeq" id="WP_092154662.1">
    <property type="nucleotide sequence ID" value="NZ_FNBX01000016.1"/>
</dbReference>
<dbReference type="PANTHER" id="PTHR35093">
    <property type="entry name" value="OUTER MEMBRANE PROTEIN NMB0088-RELATED"/>
    <property type="match status" value="1"/>
</dbReference>
<evidence type="ECO:0000256" key="1">
    <source>
        <dbReference type="ARBA" id="ARBA00004571"/>
    </source>
</evidence>
<dbReference type="OrthoDB" id="9922at2"/>
<evidence type="ECO:0000256" key="8">
    <source>
        <dbReference type="SAM" id="SignalP"/>
    </source>
</evidence>
<evidence type="ECO:0000256" key="5">
    <source>
        <dbReference type="ARBA" id="ARBA00022729"/>
    </source>
</evidence>
<gene>
    <name evidence="9" type="ORF">SAMN05192586_11654</name>
</gene>
<comment type="subcellular location">
    <subcellularLocation>
        <location evidence="1">Cell outer membrane</location>
        <topology evidence="1">Multi-pass membrane protein</topology>
    </subcellularLocation>
</comment>
<keyword evidence="6" id="KW-0472">Membrane</keyword>
<name>A0A1G7PKT1_9BACT</name>
<feature type="signal peptide" evidence="8">
    <location>
        <begin position="1"/>
        <end position="23"/>
    </location>
</feature>
<dbReference type="GO" id="GO:0009279">
    <property type="term" value="C:cell outer membrane"/>
    <property type="evidence" value="ECO:0007669"/>
    <property type="project" value="UniProtKB-SubCell"/>
</dbReference>
<dbReference type="Pfam" id="PF03349">
    <property type="entry name" value="Toluene_X"/>
    <property type="match status" value="1"/>
</dbReference>
<feature type="chain" id="PRO_5011551749" evidence="8">
    <location>
        <begin position="24"/>
        <end position="427"/>
    </location>
</feature>
<dbReference type="STRING" id="571438.SAMN05192586_11654"/>
<comment type="similarity">
    <text evidence="2">Belongs to the OmpP1/FadL family.</text>
</comment>
<keyword evidence="5 8" id="KW-0732">Signal</keyword>
<organism evidence="9 10">
    <name type="scientific">Desulfovibrio legallii</name>
    <dbReference type="NCBI Taxonomy" id="571438"/>
    <lineage>
        <taxon>Bacteria</taxon>
        <taxon>Pseudomonadati</taxon>
        <taxon>Thermodesulfobacteriota</taxon>
        <taxon>Desulfovibrionia</taxon>
        <taxon>Desulfovibrionales</taxon>
        <taxon>Desulfovibrionaceae</taxon>
        <taxon>Desulfovibrio</taxon>
    </lineage>
</organism>
<sequence>MRGLRACVLGLALVLCCASVAGAEGFALNEWSARGVSLAGGMVGRADDPSALAYNAAGITQLPGTQAMGGFAFIAPSGSIKADMQDGSDHTTYTKPAVWTAPHAYLTQQLNERVWLGLAAFSRFGLGNSFSGNWDGRYNVYDVGVQTFSFVPTLAVKLNDVFSVSAGVEAMYAHMYLGNKIPTVTSTGQRYDNDMQLEGTGWGMGAQFGLHMRLNDQWSVGLSYKSQVTMRLDGDVEFGHHDQNMLIKMGQHLPRAEDCSANTTLQLPDSAALGIAYKPLENLSFEVGAVWTRWSTYNALNIYMDNGYGSVNNKEWRDGWNFNASVEYRPLDWWALRAGFAYETPVLNEDHADYIMPVNGRQMLSLGTGFAWNNWTLDLAYAHFWINSTDYDRTDANGIRNQLTGIRGGHSENVSANVYMVSLAYAF</sequence>
<dbReference type="InterPro" id="IPR005017">
    <property type="entry name" value="OMPP1/FadL/TodX"/>
</dbReference>
<dbReference type="SUPFAM" id="SSF56935">
    <property type="entry name" value="Porins"/>
    <property type="match status" value="1"/>
</dbReference>
<evidence type="ECO:0000256" key="4">
    <source>
        <dbReference type="ARBA" id="ARBA00022692"/>
    </source>
</evidence>
<evidence type="ECO:0000256" key="2">
    <source>
        <dbReference type="ARBA" id="ARBA00008163"/>
    </source>
</evidence>
<evidence type="ECO:0000256" key="3">
    <source>
        <dbReference type="ARBA" id="ARBA00022452"/>
    </source>
</evidence>
<keyword evidence="3" id="KW-1134">Transmembrane beta strand</keyword>